<proteinExistence type="predicted"/>
<organism evidence="1 2">
    <name type="scientific">Rhynocoris fuscipes</name>
    <dbReference type="NCBI Taxonomy" id="488301"/>
    <lineage>
        <taxon>Eukaryota</taxon>
        <taxon>Metazoa</taxon>
        <taxon>Ecdysozoa</taxon>
        <taxon>Arthropoda</taxon>
        <taxon>Hexapoda</taxon>
        <taxon>Insecta</taxon>
        <taxon>Pterygota</taxon>
        <taxon>Neoptera</taxon>
        <taxon>Paraneoptera</taxon>
        <taxon>Hemiptera</taxon>
        <taxon>Heteroptera</taxon>
        <taxon>Panheteroptera</taxon>
        <taxon>Cimicomorpha</taxon>
        <taxon>Reduviidae</taxon>
        <taxon>Harpactorinae</taxon>
        <taxon>Harpactorini</taxon>
        <taxon>Rhynocoris</taxon>
    </lineage>
</organism>
<reference evidence="1 2" key="1">
    <citation type="submission" date="2022-12" db="EMBL/GenBank/DDBJ databases">
        <title>Chromosome-level genome assembly of true bugs.</title>
        <authorList>
            <person name="Ma L."/>
            <person name="Li H."/>
        </authorList>
    </citation>
    <scope>NUCLEOTIDE SEQUENCE [LARGE SCALE GENOMIC DNA]</scope>
    <source>
        <strain evidence="1">Lab_2022b</strain>
    </source>
</reference>
<protein>
    <recommendedName>
        <fullName evidence="3">Death domain-containing protein</fullName>
    </recommendedName>
</protein>
<dbReference type="EMBL" id="JAPXFL010000011">
    <property type="protein sequence ID" value="KAK9499869.1"/>
    <property type="molecule type" value="Genomic_DNA"/>
</dbReference>
<name>A0AAW1CUC3_9HEMI</name>
<dbReference type="Proteomes" id="UP001461498">
    <property type="component" value="Unassembled WGS sequence"/>
</dbReference>
<evidence type="ECO:0000313" key="1">
    <source>
        <dbReference type="EMBL" id="KAK9499869.1"/>
    </source>
</evidence>
<evidence type="ECO:0008006" key="3">
    <source>
        <dbReference type="Google" id="ProtNLM"/>
    </source>
</evidence>
<comment type="caution">
    <text evidence="1">The sequence shown here is derived from an EMBL/GenBank/DDBJ whole genome shotgun (WGS) entry which is preliminary data.</text>
</comment>
<keyword evidence="2" id="KW-1185">Reference proteome</keyword>
<sequence length="73" mass="8480">MTDLERKMYFMLQVKWQPCLPDGAQKLIKAKLGNISKEYKKNFKPAKTVLKIWCTQNLQICAVLLATLLVRLI</sequence>
<evidence type="ECO:0000313" key="2">
    <source>
        <dbReference type="Proteomes" id="UP001461498"/>
    </source>
</evidence>
<accession>A0AAW1CUC3</accession>
<gene>
    <name evidence="1" type="ORF">O3M35_002822</name>
</gene>
<dbReference type="AlphaFoldDB" id="A0AAW1CUC3"/>